<organism evidence="1 2">
    <name type="scientific">Quercus suber</name>
    <name type="common">Cork oak</name>
    <dbReference type="NCBI Taxonomy" id="58331"/>
    <lineage>
        <taxon>Eukaryota</taxon>
        <taxon>Viridiplantae</taxon>
        <taxon>Streptophyta</taxon>
        <taxon>Embryophyta</taxon>
        <taxon>Tracheophyta</taxon>
        <taxon>Spermatophyta</taxon>
        <taxon>Magnoliopsida</taxon>
        <taxon>eudicotyledons</taxon>
        <taxon>Gunneridae</taxon>
        <taxon>Pentapetalae</taxon>
        <taxon>rosids</taxon>
        <taxon>fabids</taxon>
        <taxon>Fagales</taxon>
        <taxon>Fagaceae</taxon>
        <taxon>Quercus</taxon>
    </lineage>
</organism>
<dbReference type="Proteomes" id="UP000237347">
    <property type="component" value="Unassembled WGS sequence"/>
</dbReference>
<protein>
    <submittedName>
        <fullName evidence="1">Uncharacterized protein</fullName>
    </submittedName>
</protein>
<evidence type="ECO:0000313" key="1">
    <source>
        <dbReference type="EMBL" id="KAK7833463.1"/>
    </source>
</evidence>
<dbReference type="AlphaFoldDB" id="A0AAW0K2J1"/>
<accession>A0AAW0K2J1</accession>
<sequence>MFETPWLKIHGRTHLDRDLIFSLSLNPDVTVFVFLRALCAHYKAKPERPTKATILHECLGYGSACLSQFQNLVQLDLKVYAWTWHMLQALLQNAPNLEVLFVTHKGLEAVIEKGI</sequence>
<keyword evidence="2" id="KW-1185">Reference proteome</keyword>
<dbReference type="EMBL" id="PKMF04000406">
    <property type="protein sequence ID" value="KAK7833463.1"/>
    <property type="molecule type" value="Genomic_DNA"/>
</dbReference>
<proteinExistence type="predicted"/>
<reference evidence="1 2" key="1">
    <citation type="journal article" date="2018" name="Sci. Data">
        <title>The draft genome sequence of cork oak.</title>
        <authorList>
            <person name="Ramos A.M."/>
            <person name="Usie A."/>
            <person name="Barbosa P."/>
            <person name="Barros P.M."/>
            <person name="Capote T."/>
            <person name="Chaves I."/>
            <person name="Simoes F."/>
            <person name="Abreu I."/>
            <person name="Carrasquinho I."/>
            <person name="Faro C."/>
            <person name="Guimaraes J.B."/>
            <person name="Mendonca D."/>
            <person name="Nobrega F."/>
            <person name="Rodrigues L."/>
            <person name="Saibo N.J.M."/>
            <person name="Varela M.C."/>
            <person name="Egas C."/>
            <person name="Matos J."/>
            <person name="Miguel C.M."/>
            <person name="Oliveira M.M."/>
            <person name="Ricardo C.P."/>
            <person name="Goncalves S."/>
        </authorList>
    </citation>
    <scope>NUCLEOTIDE SEQUENCE [LARGE SCALE GENOMIC DNA]</scope>
    <source>
        <strain evidence="2">cv. HL8</strain>
    </source>
</reference>
<evidence type="ECO:0000313" key="2">
    <source>
        <dbReference type="Proteomes" id="UP000237347"/>
    </source>
</evidence>
<comment type="caution">
    <text evidence="1">The sequence shown here is derived from an EMBL/GenBank/DDBJ whole genome shotgun (WGS) entry which is preliminary data.</text>
</comment>
<gene>
    <name evidence="1" type="ORF">CFP56_025620</name>
</gene>
<name>A0AAW0K2J1_QUESU</name>